<dbReference type="SMART" id="SM00220">
    <property type="entry name" value="S_TKc"/>
    <property type="match status" value="1"/>
</dbReference>
<dbReference type="Gene3D" id="1.10.510.10">
    <property type="entry name" value="Transferase(Phosphotransferase) domain 1"/>
    <property type="match status" value="1"/>
</dbReference>
<keyword evidence="14" id="KW-0675">Receptor</keyword>
<dbReference type="Gene3D" id="3.30.200.20">
    <property type="entry name" value="Phosphorylase Kinase, domain 1"/>
    <property type="match status" value="1"/>
</dbReference>
<comment type="subcellular location">
    <subcellularLocation>
        <location evidence="1">Membrane</location>
        <topology evidence="1">Single-pass membrane protein</topology>
    </subcellularLocation>
</comment>
<dbReference type="GO" id="GO:0005886">
    <property type="term" value="C:plasma membrane"/>
    <property type="evidence" value="ECO:0000318"/>
    <property type="project" value="GO_Central"/>
</dbReference>
<keyword evidence="7" id="KW-0677">Repeat</keyword>
<feature type="signal peptide" evidence="19">
    <location>
        <begin position="1"/>
        <end position="19"/>
    </location>
</feature>
<evidence type="ECO:0000256" key="2">
    <source>
        <dbReference type="ARBA" id="ARBA00012513"/>
    </source>
</evidence>
<feature type="transmembrane region" description="Helical" evidence="18">
    <location>
        <begin position="304"/>
        <end position="326"/>
    </location>
</feature>
<name>B9RXS9_RICCO</name>
<keyword evidence="11 18" id="KW-1133">Transmembrane helix</keyword>
<dbReference type="GO" id="GO:0007165">
    <property type="term" value="P:signal transduction"/>
    <property type="evidence" value="ECO:0000318"/>
    <property type="project" value="GO_Central"/>
</dbReference>
<sequence length="686" mass="76482">MGLVKAFTVLSFLLRLAIASESEPNYIYHVCSNSTAFTRNSTYQNNLNRLLLSIRTNAINRPNGFYDTSEGEGEDRVYGLFFCTADLSTEVCQDCVISATRDIVGRCPIEKTAIVWYDECILRYSNQTIYSILALSPGLYMWNAQNVSDQEGFSELLATTMIKTANQAAAPLGAIKFATLVANFTASQKLYTLAQCTPDLSYSDSAQCLHTAISNLPLCCDGKRGGRILYPSCNIRYEFYPFYNETGFHREVSPFNNTTVVEGNPHSPILPPPPPPPIHPPAPMEKLGKVEKGGEGSKPTRTKVIASVTAAIVGILLFSSFFYITWRRKIQKEGRTRDEYSCENITGEMDAQDFPMIPFDIIEEATEHFSDDAKLGEGGFGPVYKGTLPDGKEIAVKRLSRTSGQGLPEFMNEVTLIFKLQHRNLVRLLGCCLEKSEKLLIYEYMPNKSLDVFLFDSHMGVRLDWQRRLSIISGIARGLLYLHEDSRLRIIHRDLKASNILLDYDMNPKISDFGMARIFGGNDSKSTNRIVGTYGYMSPEYAMEGLFSMKSDIFSFGVLLLEIISGRRNNRFYVEEEGESLLTFAWKLWNKDQGLELLDPAVVNSSVAIEVLKCVHIGLLCVQDDPAERPTMSSVVVMLASDTITLPQPRKPAFSIGQFVARSATSSSNPKVSSVNQVTLSNVSPR</sequence>
<feature type="chain" id="PRO_5002891368" description="non-specific serine/threonine protein kinase" evidence="19">
    <location>
        <begin position="20"/>
        <end position="686"/>
    </location>
</feature>
<dbReference type="Pfam" id="PF07714">
    <property type="entry name" value="PK_Tyr_Ser-Thr"/>
    <property type="match status" value="1"/>
</dbReference>
<evidence type="ECO:0000256" key="19">
    <source>
        <dbReference type="SAM" id="SignalP"/>
    </source>
</evidence>
<feature type="domain" description="Gnk2-homologous" evidence="21">
    <location>
        <begin position="135"/>
        <end position="242"/>
    </location>
</feature>
<keyword evidence="10" id="KW-0067">ATP-binding</keyword>
<keyword evidence="12 18" id="KW-0472">Membrane</keyword>
<dbReference type="Pfam" id="PF01657">
    <property type="entry name" value="Stress-antifung"/>
    <property type="match status" value="2"/>
</dbReference>
<dbReference type="InterPro" id="IPR002902">
    <property type="entry name" value="GNK2"/>
</dbReference>
<dbReference type="PROSITE" id="PS51473">
    <property type="entry name" value="GNK2"/>
    <property type="match status" value="2"/>
</dbReference>
<dbReference type="AlphaFoldDB" id="B9RXS9"/>
<reference evidence="23" key="1">
    <citation type="journal article" date="2010" name="Nat. Biotechnol.">
        <title>Draft genome sequence of the oilseed species Ricinus communis.</title>
        <authorList>
            <person name="Chan A.P."/>
            <person name="Crabtree J."/>
            <person name="Zhao Q."/>
            <person name="Lorenzi H."/>
            <person name="Orvis J."/>
            <person name="Puiu D."/>
            <person name="Melake-Berhan A."/>
            <person name="Jones K.M."/>
            <person name="Redman J."/>
            <person name="Chen G."/>
            <person name="Cahoon E.B."/>
            <person name="Gedil M."/>
            <person name="Stanke M."/>
            <person name="Haas B.J."/>
            <person name="Wortman J.R."/>
            <person name="Fraser-Liggett C.M."/>
            <person name="Ravel J."/>
            <person name="Rabinowicz P.D."/>
        </authorList>
    </citation>
    <scope>NUCLEOTIDE SEQUENCE [LARGE SCALE GENOMIC DNA]</scope>
    <source>
        <strain evidence="23">cv. Hale</strain>
    </source>
</reference>
<proteinExistence type="predicted"/>
<dbReference type="CDD" id="cd14066">
    <property type="entry name" value="STKc_IRAK"/>
    <property type="match status" value="1"/>
</dbReference>
<evidence type="ECO:0000259" key="21">
    <source>
        <dbReference type="PROSITE" id="PS51473"/>
    </source>
</evidence>
<dbReference type="EMBL" id="EQ973828">
    <property type="protein sequence ID" value="EEF43935.1"/>
    <property type="molecule type" value="Genomic_DNA"/>
</dbReference>
<dbReference type="eggNOG" id="ENOG502QWRK">
    <property type="taxonomic scope" value="Eukaryota"/>
</dbReference>
<dbReference type="GO" id="GO:0006955">
    <property type="term" value="P:immune response"/>
    <property type="evidence" value="ECO:0000318"/>
    <property type="project" value="GO_Central"/>
</dbReference>
<comment type="catalytic activity">
    <reaction evidence="16">
        <text>L-threonyl-[protein] + ATP = O-phospho-L-threonyl-[protein] + ADP + H(+)</text>
        <dbReference type="Rhea" id="RHEA:46608"/>
        <dbReference type="Rhea" id="RHEA-COMP:11060"/>
        <dbReference type="Rhea" id="RHEA-COMP:11605"/>
        <dbReference type="ChEBI" id="CHEBI:15378"/>
        <dbReference type="ChEBI" id="CHEBI:30013"/>
        <dbReference type="ChEBI" id="CHEBI:30616"/>
        <dbReference type="ChEBI" id="CHEBI:61977"/>
        <dbReference type="ChEBI" id="CHEBI:456216"/>
        <dbReference type="EC" id="2.7.11.1"/>
    </reaction>
</comment>
<dbReference type="FunFam" id="3.30.430.20:FF:000012">
    <property type="entry name" value="Cysteine-rich receptor-like protein kinase 25"/>
    <property type="match status" value="1"/>
</dbReference>
<dbReference type="EC" id="2.7.11.1" evidence="2"/>
<gene>
    <name evidence="22" type="ORF">RCOM_0905990</name>
</gene>
<dbReference type="CDD" id="cd23509">
    <property type="entry name" value="Gnk2-like"/>
    <property type="match status" value="2"/>
</dbReference>
<dbReference type="Gene3D" id="3.30.430.20">
    <property type="entry name" value="Gnk2 domain, C-X8-C-X2-C motif"/>
    <property type="match status" value="2"/>
</dbReference>
<keyword evidence="23" id="KW-1185">Reference proteome</keyword>
<dbReference type="Proteomes" id="UP000008311">
    <property type="component" value="Unassembled WGS sequence"/>
</dbReference>
<evidence type="ECO:0000256" key="7">
    <source>
        <dbReference type="ARBA" id="ARBA00022737"/>
    </source>
</evidence>
<keyword evidence="8" id="KW-0547">Nucleotide-binding</keyword>
<dbReference type="InterPro" id="IPR038408">
    <property type="entry name" value="GNK2_sf"/>
</dbReference>
<evidence type="ECO:0000256" key="6">
    <source>
        <dbReference type="ARBA" id="ARBA00022729"/>
    </source>
</evidence>
<comment type="catalytic activity">
    <reaction evidence="17">
        <text>L-seryl-[protein] + ATP = O-phospho-L-seryl-[protein] + ADP + H(+)</text>
        <dbReference type="Rhea" id="RHEA:17989"/>
        <dbReference type="Rhea" id="RHEA-COMP:9863"/>
        <dbReference type="Rhea" id="RHEA-COMP:11604"/>
        <dbReference type="ChEBI" id="CHEBI:15378"/>
        <dbReference type="ChEBI" id="CHEBI:29999"/>
        <dbReference type="ChEBI" id="CHEBI:30616"/>
        <dbReference type="ChEBI" id="CHEBI:83421"/>
        <dbReference type="ChEBI" id="CHEBI:456216"/>
        <dbReference type="EC" id="2.7.11.1"/>
    </reaction>
</comment>
<dbReference type="PANTHER" id="PTHR27002:SF814">
    <property type="entry name" value="CYSTEINE-RICH RECEPTOR-LIKE PROTEIN KINASE 10"/>
    <property type="match status" value="1"/>
</dbReference>
<feature type="domain" description="Protein kinase" evidence="20">
    <location>
        <begin position="369"/>
        <end position="644"/>
    </location>
</feature>
<dbReference type="SUPFAM" id="SSF56112">
    <property type="entry name" value="Protein kinase-like (PK-like)"/>
    <property type="match status" value="1"/>
</dbReference>
<dbReference type="GO" id="GO:0106310">
    <property type="term" value="F:protein serine kinase activity"/>
    <property type="evidence" value="ECO:0007669"/>
    <property type="project" value="RHEA"/>
</dbReference>
<dbReference type="GO" id="GO:0004674">
    <property type="term" value="F:protein serine/threonine kinase activity"/>
    <property type="evidence" value="ECO:0000318"/>
    <property type="project" value="GO_Central"/>
</dbReference>
<dbReference type="Pfam" id="PF11883">
    <property type="entry name" value="DUF3403"/>
    <property type="match status" value="1"/>
</dbReference>
<keyword evidence="3" id="KW-0723">Serine/threonine-protein kinase</keyword>
<dbReference type="InterPro" id="IPR008271">
    <property type="entry name" value="Ser/Thr_kinase_AS"/>
</dbReference>
<dbReference type="PROSITE" id="PS50011">
    <property type="entry name" value="PROTEIN_KINASE_DOM"/>
    <property type="match status" value="1"/>
</dbReference>
<keyword evidence="5 18" id="KW-0812">Transmembrane</keyword>
<dbReference type="FunFam" id="3.30.430.20:FF:000003">
    <property type="entry name" value="Cysteine-rich RLK (RECEPTOR-like protein kinase) 10"/>
    <property type="match status" value="1"/>
</dbReference>
<keyword evidence="4 22" id="KW-0808">Transferase</keyword>
<dbReference type="InterPro" id="IPR000719">
    <property type="entry name" value="Prot_kinase_dom"/>
</dbReference>
<evidence type="ECO:0000256" key="14">
    <source>
        <dbReference type="ARBA" id="ARBA00023170"/>
    </source>
</evidence>
<evidence type="ECO:0000256" key="13">
    <source>
        <dbReference type="ARBA" id="ARBA00023157"/>
    </source>
</evidence>
<dbReference type="FunFam" id="3.30.200.20:FF:000195">
    <property type="entry name" value="G-type lectin S-receptor-like serine/threonine-protein kinase"/>
    <property type="match status" value="1"/>
</dbReference>
<dbReference type="GO" id="GO:0005524">
    <property type="term" value="F:ATP binding"/>
    <property type="evidence" value="ECO:0007669"/>
    <property type="project" value="UniProtKB-KW"/>
</dbReference>
<dbReference type="InterPro" id="IPR001245">
    <property type="entry name" value="Ser-Thr/Tyr_kinase_cat_dom"/>
</dbReference>
<dbReference type="STRING" id="3988.B9RXS9"/>
<protein>
    <recommendedName>
        <fullName evidence="2">non-specific serine/threonine protein kinase</fullName>
        <ecNumber evidence="2">2.7.11.1</ecNumber>
    </recommendedName>
</protein>
<evidence type="ECO:0000256" key="10">
    <source>
        <dbReference type="ARBA" id="ARBA00022840"/>
    </source>
</evidence>
<evidence type="ECO:0000256" key="12">
    <source>
        <dbReference type="ARBA" id="ARBA00023136"/>
    </source>
</evidence>
<evidence type="ECO:0000256" key="16">
    <source>
        <dbReference type="ARBA" id="ARBA00047899"/>
    </source>
</evidence>
<evidence type="ECO:0000313" key="23">
    <source>
        <dbReference type="Proteomes" id="UP000008311"/>
    </source>
</evidence>
<keyword evidence="13" id="KW-1015">Disulfide bond</keyword>
<evidence type="ECO:0000256" key="1">
    <source>
        <dbReference type="ARBA" id="ARBA00004167"/>
    </source>
</evidence>
<evidence type="ECO:0000256" key="8">
    <source>
        <dbReference type="ARBA" id="ARBA00022741"/>
    </source>
</evidence>
<evidence type="ECO:0000259" key="20">
    <source>
        <dbReference type="PROSITE" id="PS50011"/>
    </source>
</evidence>
<evidence type="ECO:0000256" key="9">
    <source>
        <dbReference type="ARBA" id="ARBA00022777"/>
    </source>
</evidence>
<dbReference type="FunFam" id="1.10.510.10:FF:000060">
    <property type="entry name" value="G-type lectin S-receptor-like serine/threonine-protein kinase"/>
    <property type="match status" value="1"/>
</dbReference>
<keyword evidence="9" id="KW-0418">Kinase</keyword>
<dbReference type="PANTHER" id="PTHR27002">
    <property type="entry name" value="RECEPTOR-LIKE SERINE/THREONINE-PROTEIN KINASE SD1-8"/>
    <property type="match status" value="1"/>
</dbReference>
<keyword evidence="6 19" id="KW-0732">Signal</keyword>
<dbReference type="InParanoid" id="B9RXS9"/>
<dbReference type="InterPro" id="IPR011009">
    <property type="entry name" value="Kinase-like_dom_sf"/>
</dbReference>
<evidence type="ECO:0000256" key="17">
    <source>
        <dbReference type="ARBA" id="ARBA00048679"/>
    </source>
</evidence>
<evidence type="ECO:0000256" key="4">
    <source>
        <dbReference type="ARBA" id="ARBA00022679"/>
    </source>
</evidence>
<dbReference type="InterPro" id="IPR021820">
    <property type="entry name" value="S-locus_recpt_kinase_C"/>
</dbReference>
<feature type="domain" description="Gnk2-homologous" evidence="21">
    <location>
        <begin position="25"/>
        <end position="129"/>
    </location>
</feature>
<evidence type="ECO:0000256" key="11">
    <source>
        <dbReference type="ARBA" id="ARBA00022989"/>
    </source>
</evidence>
<accession>B9RXS9</accession>
<keyword evidence="15" id="KW-0325">Glycoprotein</keyword>
<evidence type="ECO:0000313" key="22">
    <source>
        <dbReference type="EMBL" id="EEF43935.1"/>
    </source>
</evidence>
<evidence type="ECO:0000256" key="3">
    <source>
        <dbReference type="ARBA" id="ARBA00022527"/>
    </source>
</evidence>
<dbReference type="PROSITE" id="PS00108">
    <property type="entry name" value="PROTEIN_KINASE_ST"/>
    <property type="match status" value="1"/>
</dbReference>
<organism evidence="22 23">
    <name type="scientific">Ricinus communis</name>
    <name type="common">Castor bean</name>
    <dbReference type="NCBI Taxonomy" id="3988"/>
    <lineage>
        <taxon>Eukaryota</taxon>
        <taxon>Viridiplantae</taxon>
        <taxon>Streptophyta</taxon>
        <taxon>Embryophyta</taxon>
        <taxon>Tracheophyta</taxon>
        <taxon>Spermatophyta</taxon>
        <taxon>Magnoliopsida</taxon>
        <taxon>eudicotyledons</taxon>
        <taxon>Gunneridae</taxon>
        <taxon>Pentapetalae</taxon>
        <taxon>rosids</taxon>
        <taxon>fabids</taxon>
        <taxon>Malpighiales</taxon>
        <taxon>Euphorbiaceae</taxon>
        <taxon>Acalyphoideae</taxon>
        <taxon>Acalypheae</taxon>
        <taxon>Ricinus</taxon>
    </lineage>
</organism>
<evidence type="ECO:0000256" key="15">
    <source>
        <dbReference type="ARBA" id="ARBA00023180"/>
    </source>
</evidence>
<evidence type="ECO:0000256" key="5">
    <source>
        <dbReference type="ARBA" id="ARBA00022692"/>
    </source>
</evidence>
<evidence type="ECO:0000256" key="18">
    <source>
        <dbReference type="SAM" id="Phobius"/>
    </source>
</evidence>